<accession>A0ABP0E8H6</accession>
<evidence type="ECO:0000259" key="1">
    <source>
        <dbReference type="Pfam" id="PF01636"/>
    </source>
</evidence>
<reference evidence="2 3" key="1">
    <citation type="submission" date="2024-01" db="EMBL/GenBank/DDBJ databases">
        <authorList>
            <person name="Allen C."/>
            <person name="Tagirdzhanova G."/>
        </authorList>
    </citation>
    <scope>NUCLEOTIDE SEQUENCE [LARGE SCALE GENOMIC DNA]</scope>
    <source>
        <strain evidence="2 3">CBS 119000</strain>
    </source>
</reference>
<dbReference type="EMBL" id="CAWUON010000208">
    <property type="protein sequence ID" value="CAK7275380.1"/>
    <property type="molecule type" value="Genomic_DNA"/>
</dbReference>
<dbReference type="Gene3D" id="3.90.1200.10">
    <property type="match status" value="1"/>
</dbReference>
<proteinExistence type="predicted"/>
<dbReference type="InterPro" id="IPR051678">
    <property type="entry name" value="AGP_Transferase"/>
</dbReference>
<dbReference type="PANTHER" id="PTHR21310:SF39">
    <property type="entry name" value="AMINOGLYCOSIDE PHOSPHOTRANSFERASE DOMAIN-CONTAINING PROTEIN"/>
    <property type="match status" value="1"/>
</dbReference>
<dbReference type="Pfam" id="PF01636">
    <property type="entry name" value="APH"/>
    <property type="match status" value="1"/>
</dbReference>
<dbReference type="PANTHER" id="PTHR21310">
    <property type="entry name" value="AMINOGLYCOSIDE PHOSPHOTRANSFERASE-RELATED-RELATED"/>
    <property type="match status" value="1"/>
</dbReference>
<protein>
    <recommendedName>
        <fullName evidence="1">Aminoglycoside phosphotransferase domain-containing protein</fullName>
    </recommendedName>
</protein>
<keyword evidence="3" id="KW-1185">Reference proteome</keyword>
<dbReference type="SUPFAM" id="SSF56112">
    <property type="entry name" value="Protein kinase-like (PK-like)"/>
    <property type="match status" value="1"/>
</dbReference>
<name>A0ABP0E8H6_9PEZI</name>
<comment type="caution">
    <text evidence="2">The sequence shown here is derived from an EMBL/GenBank/DDBJ whole genome shotgun (WGS) entry which is preliminary data.</text>
</comment>
<dbReference type="Proteomes" id="UP001642502">
    <property type="component" value="Unassembled WGS sequence"/>
</dbReference>
<gene>
    <name evidence="2" type="ORF">SEPCBS119000_006664</name>
</gene>
<feature type="domain" description="Aminoglycoside phosphotransferase" evidence="1">
    <location>
        <begin position="56"/>
        <end position="251"/>
    </location>
</feature>
<evidence type="ECO:0000313" key="3">
    <source>
        <dbReference type="Proteomes" id="UP001642502"/>
    </source>
</evidence>
<sequence>MELFVPAQPLEGHDPGDVDIRTCSDSDLLHLLHTCPKLEQYAGISLLSERYLAKAYYEESVDNVLETVDLARRHGIQTPQMIRCVRDDDAAYIVMDRIPGHTLDKVWTNLGWLTTFRLAFQLRRFIRTLRSMTSTTAGSLSTGECFSFWLDDRFGLPARAPIKDVVGYLRFWKNFVSIPKELKKSTEQHRAEAAKADPLLEVDKLVFTHHDLAPRNLLLGTCGQLWLLDWDFAGFYPNYFEYASMYNFHAPPSWGWLARARWSLFTWIAAGRYEAQRHILEVIRSRFQRFGPARRWNIKAGATRCRFPESRHLTDSDSD</sequence>
<evidence type="ECO:0000313" key="2">
    <source>
        <dbReference type="EMBL" id="CAK7275380.1"/>
    </source>
</evidence>
<dbReference type="InterPro" id="IPR002575">
    <property type="entry name" value="Aminoglycoside_PTrfase"/>
</dbReference>
<dbReference type="InterPro" id="IPR011009">
    <property type="entry name" value="Kinase-like_dom_sf"/>
</dbReference>
<organism evidence="2 3">
    <name type="scientific">Sporothrix epigloea</name>
    <dbReference type="NCBI Taxonomy" id="1892477"/>
    <lineage>
        <taxon>Eukaryota</taxon>
        <taxon>Fungi</taxon>
        <taxon>Dikarya</taxon>
        <taxon>Ascomycota</taxon>
        <taxon>Pezizomycotina</taxon>
        <taxon>Sordariomycetes</taxon>
        <taxon>Sordariomycetidae</taxon>
        <taxon>Ophiostomatales</taxon>
        <taxon>Ophiostomataceae</taxon>
        <taxon>Sporothrix</taxon>
    </lineage>
</organism>